<gene>
    <name evidence="1" type="ORF">DHW61_13425</name>
</gene>
<organism evidence="1 2">
    <name type="scientific">Lachnoclostridium phytofermentans</name>
    <dbReference type="NCBI Taxonomy" id="66219"/>
    <lineage>
        <taxon>Bacteria</taxon>
        <taxon>Bacillati</taxon>
        <taxon>Bacillota</taxon>
        <taxon>Clostridia</taxon>
        <taxon>Lachnospirales</taxon>
        <taxon>Lachnospiraceae</taxon>
    </lineage>
</organism>
<dbReference type="AlphaFoldDB" id="A0A3D2XA33"/>
<accession>A0A3D2XA33</accession>
<feature type="non-terminal residue" evidence="1">
    <location>
        <position position="1"/>
    </location>
</feature>
<reference evidence="1 2" key="1">
    <citation type="journal article" date="2018" name="Nat. Biotechnol.">
        <title>A standardized bacterial taxonomy based on genome phylogeny substantially revises the tree of life.</title>
        <authorList>
            <person name="Parks D.H."/>
            <person name="Chuvochina M."/>
            <person name="Waite D.W."/>
            <person name="Rinke C."/>
            <person name="Skarshewski A."/>
            <person name="Chaumeil P.A."/>
            <person name="Hugenholtz P."/>
        </authorList>
    </citation>
    <scope>NUCLEOTIDE SEQUENCE [LARGE SCALE GENOMIC DNA]</scope>
    <source>
        <strain evidence="1">UBA11728</strain>
    </source>
</reference>
<protein>
    <submittedName>
        <fullName evidence="1">Uncharacterized protein</fullName>
    </submittedName>
</protein>
<comment type="caution">
    <text evidence="1">The sequence shown here is derived from an EMBL/GenBank/DDBJ whole genome shotgun (WGS) entry which is preliminary data.</text>
</comment>
<proteinExistence type="predicted"/>
<evidence type="ECO:0000313" key="2">
    <source>
        <dbReference type="Proteomes" id="UP000262969"/>
    </source>
</evidence>
<name>A0A3D2XA33_9FIRM</name>
<evidence type="ECO:0000313" key="1">
    <source>
        <dbReference type="EMBL" id="HCL03385.1"/>
    </source>
</evidence>
<dbReference type="Proteomes" id="UP000262969">
    <property type="component" value="Unassembled WGS sequence"/>
</dbReference>
<sequence length="183" mass="21666">RGDLNLLLFEEETRKIRIPLAKVTKITYEKGVFANPLLDYEGFQKPSFLNFVFSSYLPNLYEDSKDGRKVYRKNLYVLSPDIKVTNTSVRTIMDMVKLDLSYEGRFADPNMHNPYFEKAYLLSIMLRDGVITVVEFKVRIKKLLQQLSEANISNDEFHLYIRQMVDSRLITKEYAEYYLSYRK</sequence>
<dbReference type="EMBL" id="DPVV01000448">
    <property type="protein sequence ID" value="HCL03385.1"/>
    <property type="molecule type" value="Genomic_DNA"/>
</dbReference>